<feature type="transmembrane region" description="Helical" evidence="1">
    <location>
        <begin position="142"/>
        <end position="162"/>
    </location>
</feature>
<sequence>MPVRLPRPATARAVVFVTMSAYAAGAATVMAVGTASVTSYARMSTPFAVLSLLPGLGLLAAAQILRRPPLTQAQLPLLLLGVVWLAPLWAGWQGETPVRSLLHAPGEGPALLRVIALAVTPFAVAALLHLAVAARPVPHGRALTVAAHASAGAVGAGLLLFYDPYLDPHCWRVCVAGPTVLHADPGLTRAVQAASAVFVVAVGVLLALAVAADAVATRGVRHTRRSYVLIPVAVAALAEAAYAATLLAHRAEDPARQPFAGLFVARAAALTLVVLGLARWAVRQRRRRIAVARLAAGLGAAPPPGSLRAALADALGDTRLEVLYRLPESDEYVDATGAPASPAADRERVVTAIHRGGEPIAVVVHHRADAHDKQLEQQIGSAARLAIDNERLRASLLARLAQLRSARARIVETGDEARRRLERDLHDGAQQWLLAVTYELRLAHSAAAAAGDPRAPELAAAVDEALAVLAELRETAHGIFPVVLYEGGLEPALWTLADRATVPVRIEAVPPERLPHPVERAVYAVVGAAVDAAQRQGAPFVEVRVERDEPIVVVHLQGVTLDPYDRVADRVGALGGWIENTQDGTRAGFPCD</sequence>
<feature type="chain" id="PRO_5045465774" evidence="2">
    <location>
        <begin position="24"/>
        <end position="592"/>
    </location>
</feature>
<feature type="transmembrane region" description="Helical" evidence="1">
    <location>
        <begin position="193"/>
        <end position="215"/>
    </location>
</feature>
<reference evidence="4" key="1">
    <citation type="submission" date="2022-12" db="EMBL/GenBank/DDBJ databases">
        <authorList>
            <person name="Ruckert C."/>
            <person name="Busche T."/>
            <person name="Kalinowski J."/>
            <person name="Wittmann C."/>
        </authorList>
    </citation>
    <scope>NUCLEOTIDE SEQUENCE</scope>
    <source>
        <strain evidence="4">DSM 40467</strain>
    </source>
</reference>
<feature type="signal peptide" evidence="2">
    <location>
        <begin position="1"/>
        <end position="23"/>
    </location>
</feature>
<feature type="transmembrane region" description="Helical" evidence="1">
    <location>
        <begin position="110"/>
        <end position="130"/>
    </location>
</feature>
<dbReference type="InterPro" id="IPR011712">
    <property type="entry name" value="Sig_transdc_His_kin_sub3_dim/P"/>
</dbReference>
<proteinExistence type="predicted"/>
<evidence type="ECO:0000256" key="1">
    <source>
        <dbReference type="SAM" id="Phobius"/>
    </source>
</evidence>
<evidence type="ECO:0000313" key="4">
    <source>
        <dbReference type="EMBL" id="WAZ25668.1"/>
    </source>
</evidence>
<evidence type="ECO:0000313" key="5">
    <source>
        <dbReference type="Proteomes" id="UP001164439"/>
    </source>
</evidence>
<accession>A0ABY7KQ31</accession>
<dbReference type="RefSeq" id="WP_269663148.1">
    <property type="nucleotide sequence ID" value="NZ_CP114413.1"/>
</dbReference>
<name>A0ABY7KQ31_9ACTN</name>
<evidence type="ECO:0000259" key="3">
    <source>
        <dbReference type="Pfam" id="PF07730"/>
    </source>
</evidence>
<keyword evidence="4" id="KW-0418">Kinase</keyword>
<dbReference type="Proteomes" id="UP001164439">
    <property type="component" value="Chromosome"/>
</dbReference>
<organism evidence="4 5">
    <name type="scientific">Streptomyces cinnabarinus</name>
    <dbReference type="NCBI Taxonomy" id="67287"/>
    <lineage>
        <taxon>Bacteria</taxon>
        <taxon>Bacillati</taxon>
        <taxon>Actinomycetota</taxon>
        <taxon>Actinomycetes</taxon>
        <taxon>Kitasatosporales</taxon>
        <taxon>Streptomycetaceae</taxon>
        <taxon>Streptomyces</taxon>
    </lineage>
</organism>
<dbReference type="Gene3D" id="6.10.250.2870">
    <property type="match status" value="1"/>
</dbReference>
<keyword evidence="2" id="KW-0732">Signal</keyword>
<dbReference type="GO" id="GO:0016301">
    <property type="term" value="F:kinase activity"/>
    <property type="evidence" value="ECO:0007669"/>
    <property type="project" value="UniProtKB-KW"/>
</dbReference>
<feature type="transmembrane region" description="Helical" evidence="1">
    <location>
        <begin position="47"/>
        <end position="66"/>
    </location>
</feature>
<evidence type="ECO:0000256" key="2">
    <source>
        <dbReference type="SAM" id="SignalP"/>
    </source>
</evidence>
<dbReference type="EMBL" id="CP114413">
    <property type="protein sequence ID" value="WAZ25668.1"/>
    <property type="molecule type" value="Genomic_DNA"/>
</dbReference>
<feature type="domain" description="Signal transduction histidine kinase subgroup 3 dimerisation and phosphoacceptor" evidence="3">
    <location>
        <begin position="418"/>
        <end position="482"/>
    </location>
</feature>
<keyword evidence="4" id="KW-0808">Transferase</keyword>
<keyword evidence="1" id="KW-0472">Membrane</keyword>
<protein>
    <submittedName>
        <fullName evidence="4">Histidine kinase</fullName>
    </submittedName>
</protein>
<feature type="transmembrane region" description="Helical" evidence="1">
    <location>
        <begin position="259"/>
        <end position="278"/>
    </location>
</feature>
<dbReference type="Pfam" id="PF07730">
    <property type="entry name" value="HisKA_3"/>
    <property type="match status" value="1"/>
</dbReference>
<feature type="transmembrane region" description="Helical" evidence="1">
    <location>
        <begin position="227"/>
        <end position="247"/>
    </location>
</feature>
<keyword evidence="5" id="KW-1185">Reference proteome</keyword>
<feature type="transmembrane region" description="Helical" evidence="1">
    <location>
        <begin position="73"/>
        <end position="90"/>
    </location>
</feature>
<keyword evidence="1" id="KW-0812">Transmembrane</keyword>
<keyword evidence="1" id="KW-1133">Transmembrane helix</keyword>
<gene>
    <name evidence="4" type="ORF">STRCI_007178</name>
</gene>